<dbReference type="Proteomes" id="UP000001514">
    <property type="component" value="Unassembled WGS sequence"/>
</dbReference>
<feature type="compositionally biased region" description="Basic and acidic residues" evidence="1">
    <location>
        <begin position="610"/>
        <end position="620"/>
    </location>
</feature>
<dbReference type="EMBL" id="GL377667">
    <property type="protein sequence ID" value="EFJ09014.1"/>
    <property type="molecule type" value="Genomic_DNA"/>
</dbReference>
<dbReference type="KEGG" id="smo:SELMODRAFT_428485"/>
<protein>
    <submittedName>
        <fullName evidence="3">Uncharacterized protein</fullName>
    </submittedName>
</protein>
<feature type="compositionally biased region" description="Polar residues" evidence="1">
    <location>
        <begin position="579"/>
        <end position="589"/>
    </location>
</feature>
<feature type="compositionally biased region" description="Basic and acidic residues" evidence="1">
    <location>
        <begin position="865"/>
        <end position="878"/>
    </location>
</feature>
<feature type="region of interest" description="Disordered" evidence="1">
    <location>
        <begin position="570"/>
        <end position="589"/>
    </location>
</feature>
<feature type="region of interest" description="Disordered" evidence="1">
    <location>
        <begin position="403"/>
        <end position="437"/>
    </location>
</feature>
<name>D8T304_SELML</name>
<feature type="compositionally biased region" description="Polar residues" evidence="1">
    <location>
        <begin position="334"/>
        <end position="355"/>
    </location>
</feature>
<keyword evidence="4" id="KW-1185">Reference proteome</keyword>
<dbReference type="InParanoid" id="D8T304"/>
<keyword evidence="2" id="KW-0812">Transmembrane</keyword>
<accession>D8T304</accession>
<feature type="compositionally biased region" description="Basic and acidic residues" evidence="1">
    <location>
        <begin position="627"/>
        <end position="662"/>
    </location>
</feature>
<evidence type="ECO:0000256" key="1">
    <source>
        <dbReference type="SAM" id="MobiDB-lite"/>
    </source>
</evidence>
<feature type="transmembrane region" description="Helical" evidence="2">
    <location>
        <begin position="1073"/>
        <end position="1098"/>
    </location>
</feature>
<sequence length="1100" mass="119662">MWPVTAQELDCFFSAASDEQHSFIDYHQILADDGAVKKVSFDVALDTDDLCCDWGASSKKGAKDGGGKQQEETVRKSHSIRSQRKISLCDCKSLLKKKLIDNRHTKWIQRQWEKHCGNPARIKDKLVAKNFLGRHHPSTCGRQHFPGGGGGGGDDAVMASEGRKKLPLAYSFISFKAGISTVDFKTKLLPAECVQVWRRWKISKSLQLPFRRNNQISDHAAEIREQPVAQSSKFFQDHDVLTDCSCGLLMVAADHSSSDSKSQLQHDDFVFVSTGVDSKLQEDSTEFDNASAIYVDVGVQGGSSTTDPVDLSKAPLVVEESACASSSGSVVLETSTWSSQHNQDDPTNVSSSSTLDLAGTLPRRRRRTRSPSSDLTAEVTKYLLFRELLRRMSSLDQAACCSQSEYSASSDEQDSKEGEEPPPESLAEERPAASSIAETQKTIREEVKHSAKSLSPYRALFEDRNKDLLQELLTSLSEEAQLIRQAWNCSLEETIACQEQAASTAIAPSKSEKEKERVSLFLSLKDGKIQLKDKHKDELQHDCLSNVVKQHGMTTGFYMKITQEEMLKKLPSKTRTSARGRSVNAQGRAITSQRTRILLKLASILSRYESRTGKRDDRNKREPRKKNHDESLDRKSKEVPAVDVREVHPVPRLARDPEHESRAPAGVGEEDALARAAAPVAPLRLQLLAKLRARATRHGAERQPARCGGPGHPTWGGVLGLEDGQGRLRKAKDDEQQRAGAVHQVHHVVPLVSKAGEDDVVVAEGIHGGGHVEADEPDAGAVPAGRAEEHVEVAFAHHRGAPALEIAVELDFEGAPLAGGGVVDVGHGPGRAGKKPGMLRAWLAWNKMVVVAGEAEAKLVDDGVRESWRGGDDPDGARVEGVGGHPDGGRGVAAGPGKELATTSTAAGGSRELEPAEVRVAAGRRRAARDVQQREAPPQLEVPRHQLEAPPLVLLLVRLFRHHHHLVSIVLRLLLLLLAMIFFLRINMLFVSSGSFLALGGLDRRQPLPRHGLLAVLLAVDPLERLRADDAVPAAAHRARARYVVAVQADEDALQGAAGDPHFRRHGATAAHLLLTCLVAAPAPAAAAAAEVMLLAGFRP</sequence>
<keyword evidence="2" id="KW-0472">Membrane</keyword>
<evidence type="ECO:0000313" key="3">
    <source>
        <dbReference type="EMBL" id="EFJ09014.1"/>
    </source>
</evidence>
<feature type="compositionally biased region" description="Gly residues" evidence="1">
    <location>
        <begin position="881"/>
        <end position="894"/>
    </location>
</feature>
<proteinExistence type="predicted"/>
<feature type="region of interest" description="Disordered" evidence="1">
    <location>
        <begin position="610"/>
        <end position="670"/>
    </location>
</feature>
<evidence type="ECO:0000256" key="2">
    <source>
        <dbReference type="SAM" id="Phobius"/>
    </source>
</evidence>
<keyword evidence="2" id="KW-1133">Transmembrane helix</keyword>
<feature type="region of interest" description="Disordered" evidence="1">
    <location>
        <begin position="334"/>
        <end position="373"/>
    </location>
</feature>
<dbReference type="HOGENOM" id="CLU_283357_0_0_1"/>
<dbReference type="Gramene" id="EFJ09014">
    <property type="protein sequence ID" value="EFJ09014"/>
    <property type="gene ID" value="SELMODRAFT_428485"/>
</dbReference>
<evidence type="ECO:0000313" key="4">
    <source>
        <dbReference type="Proteomes" id="UP000001514"/>
    </source>
</evidence>
<feature type="region of interest" description="Disordered" evidence="1">
    <location>
        <begin position="59"/>
        <end position="79"/>
    </location>
</feature>
<feature type="transmembrane region" description="Helical" evidence="2">
    <location>
        <begin position="966"/>
        <end position="984"/>
    </location>
</feature>
<dbReference type="AlphaFoldDB" id="D8T304"/>
<organism evidence="4">
    <name type="scientific">Selaginella moellendorffii</name>
    <name type="common">Spikemoss</name>
    <dbReference type="NCBI Taxonomy" id="88036"/>
    <lineage>
        <taxon>Eukaryota</taxon>
        <taxon>Viridiplantae</taxon>
        <taxon>Streptophyta</taxon>
        <taxon>Embryophyta</taxon>
        <taxon>Tracheophyta</taxon>
        <taxon>Lycopodiopsida</taxon>
        <taxon>Selaginellales</taxon>
        <taxon>Selaginellaceae</taxon>
        <taxon>Selaginella</taxon>
    </lineage>
</organism>
<feature type="region of interest" description="Disordered" evidence="1">
    <location>
        <begin position="696"/>
        <end position="716"/>
    </location>
</feature>
<gene>
    <name evidence="3" type="ORF">SELMODRAFT_428485</name>
</gene>
<feature type="compositionally biased region" description="Basic and acidic residues" evidence="1">
    <location>
        <begin position="61"/>
        <end position="75"/>
    </location>
</feature>
<feature type="region of interest" description="Disordered" evidence="1">
    <location>
        <begin position="865"/>
        <end position="913"/>
    </location>
</feature>
<reference evidence="3 4" key="1">
    <citation type="journal article" date="2011" name="Science">
        <title>The Selaginella genome identifies genetic changes associated with the evolution of vascular plants.</title>
        <authorList>
            <person name="Banks J.A."/>
            <person name="Nishiyama T."/>
            <person name="Hasebe M."/>
            <person name="Bowman J.L."/>
            <person name="Gribskov M."/>
            <person name="dePamphilis C."/>
            <person name="Albert V.A."/>
            <person name="Aono N."/>
            <person name="Aoyama T."/>
            <person name="Ambrose B.A."/>
            <person name="Ashton N.W."/>
            <person name="Axtell M.J."/>
            <person name="Barker E."/>
            <person name="Barker M.S."/>
            <person name="Bennetzen J.L."/>
            <person name="Bonawitz N.D."/>
            <person name="Chapple C."/>
            <person name="Cheng C."/>
            <person name="Correa L.G."/>
            <person name="Dacre M."/>
            <person name="DeBarry J."/>
            <person name="Dreyer I."/>
            <person name="Elias M."/>
            <person name="Engstrom E.M."/>
            <person name="Estelle M."/>
            <person name="Feng L."/>
            <person name="Finet C."/>
            <person name="Floyd S.K."/>
            <person name="Frommer W.B."/>
            <person name="Fujita T."/>
            <person name="Gramzow L."/>
            <person name="Gutensohn M."/>
            <person name="Harholt J."/>
            <person name="Hattori M."/>
            <person name="Heyl A."/>
            <person name="Hirai T."/>
            <person name="Hiwatashi Y."/>
            <person name="Ishikawa M."/>
            <person name="Iwata M."/>
            <person name="Karol K.G."/>
            <person name="Koehler B."/>
            <person name="Kolukisaoglu U."/>
            <person name="Kubo M."/>
            <person name="Kurata T."/>
            <person name="Lalonde S."/>
            <person name="Li K."/>
            <person name="Li Y."/>
            <person name="Litt A."/>
            <person name="Lyons E."/>
            <person name="Manning G."/>
            <person name="Maruyama T."/>
            <person name="Michael T.P."/>
            <person name="Mikami K."/>
            <person name="Miyazaki S."/>
            <person name="Morinaga S."/>
            <person name="Murata T."/>
            <person name="Mueller-Roeber B."/>
            <person name="Nelson D.R."/>
            <person name="Obara M."/>
            <person name="Oguri Y."/>
            <person name="Olmstead R.G."/>
            <person name="Onodera N."/>
            <person name="Petersen B.L."/>
            <person name="Pils B."/>
            <person name="Prigge M."/>
            <person name="Rensing S.A."/>
            <person name="Riano-Pachon D.M."/>
            <person name="Roberts A.W."/>
            <person name="Sato Y."/>
            <person name="Scheller H.V."/>
            <person name="Schulz B."/>
            <person name="Schulz C."/>
            <person name="Shakirov E.V."/>
            <person name="Shibagaki N."/>
            <person name="Shinohara N."/>
            <person name="Shippen D.E."/>
            <person name="Soerensen I."/>
            <person name="Sotooka R."/>
            <person name="Sugimoto N."/>
            <person name="Sugita M."/>
            <person name="Sumikawa N."/>
            <person name="Tanurdzic M."/>
            <person name="Theissen G."/>
            <person name="Ulvskov P."/>
            <person name="Wakazuki S."/>
            <person name="Weng J.K."/>
            <person name="Willats W.W."/>
            <person name="Wipf D."/>
            <person name="Wolf P.G."/>
            <person name="Yang L."/>
            <person name="Zimmer A.D."/>
            <person name="Zhu Q."/>
            <person name="Mitros T."/>
            <person name="Hellsten U."/>
            <person name="Loque D."/>
            <person name="Otillar R."/>
            <person name="Salamov A."/>
            <person name="Schmutz J."/>
            <person name="Shapiro H."/>
            <person name="Lindquist E."/>
            <person name="Lucas S."/>
            <person name="Rokhsar D."/>
            <person name="Grigoriev I.V."/>
        </authorList>
    </citation>
    <scope>NUCLEOTIDE SEQUENCE [LARGE SCALE GENOMIC DNA]</scope>
</reference>